<reference evidence="1" key="1">
    <citation type="submission" date="2018-06" db="EMBL/GenBank/DDBJ databases">
        <authorList>
            <person name="Zhirakovskaya E."/>
        </authorList>
    </citation>
    <scope>NUCLEOTIDE SEQUENCE</scope>
</reference>
<organism evidence="1">
    <name type="scientific">hydrothermal vent metagenome</name>
    <dbReference type="NCBI Taxonomy" id="652676"/>
    <lineage>
        <taxon>unclassified sequences</taxon>
        <taxon>metagenomes</taxon>
        <taxon>ecological metagenomes</taxon>
    </lineage>
</organism>
<proteinExistence type="predicted"/>
<accession>A0A3B0XBU7</accession>
<sequence length="151" mass="17191">MSLEQTLNFHEKDMLISLSDQAEAAAAKLATPLIIEIQIYFSCLLGKRLAFYSDQPVEGVQQVKETLFSELLTSAKQLTGNIHIRFNTVMTKTCSVSDYSGPPPVSDFKITHQKPYVPNWLSIDFKNSLWMGEYGWNNSDKTYFNTKQIRS</sequence>
<dbReference type="EMBL" id="UOFG01000133">
    <property type="protein sequence ID" value="VAW60892.1"/>
    <property type="molecule type" value="Genomic_DNA"/>
</dbReference>
<name>A0A3B0XBU7_9ZZZZ</name>
<dbReference type="AlphaFoldDB" id="A0A3B0XBU7"/>
<gene>
    <name evidence="1" type="ORF">MNBD_GAMMA11-2802</name>
</gene>
<evidence type="ECO:0000313" key="1">
    <source>
        <dbReference type="EMBL" id="VAW60892.1"/>
    </source>
</evidence>
<protein>
    <submittedName>
        <fullName evidence="1">Uncharacterized protein</fullName>
    </submittedName>
</protein>